<dbReference type="AlphaFoldDB" id="A6ID42"/>
<gene>
    <name evidence="2" type="ORF">rCG_46009</name>
</gene>
<dbReference type="EMBL" id="CH473958">
    <property type="protein sequence ID" value="EDM09455.1"/>
    <property type="molecule type" value="Genomic_DNA"/>
</dbReference>
<organism evidence="2 3">
    <name type="scientific">Rattus norvegicus</name>
    <name type="common">Rat</name>
    <dbReference type="NCBI Taxonomy" id="10116"/>
    <lineage>
        <taxon>Eukaryota</taxon>
        <taxon>Metazoa</taxon>
        <taxon>Chordata</taxon>
        <taxon>Craniata</taxon>
        <taxon>Vertebrata</taxon>
        <taxon>Euteleostomi</taxon>
        <taxon>Mammalia</taxon>
        <taxon>Eutheria</taxon>
        <taxon>Euarchontoglires</taxon>
        <taxon>Glires</taxon>
        <taxon>Rodentia</taxon>
        <taxon>Myomorpha</taxon>
        <taxon>Muroidea</taxon>
        <taxon>Muridae</taxon>
        <taxon>Murinae</taxon>
        <taxon>Rattus</taxon>
    </lineage>
</organism>
<evidence type="ECO:0000313" key="2">
    <source>
        <dbReference type="EMBL" id="EDM09455.1"/>
    </source>
</evidence>
<proteinExistence type="predicted"/>
<evidence type="ECO:0000313" key="3">
    <source>
        <dbReference type="Proteomes" id="UP000234681"/>
    </source>
</evidence>
<feature type="region of interest" description="Disordered" evidence="1">
    <location>
        <begin position="1"/>
        <end position="28"/>
    </location>
</feature>
<protein>
    <submittedName>
        <fullName evidence="2">RCG46009</fullName>
    </submittedName>
</protein>
<accession>A6ID42</accession>
<name>A6ID42_RAT</name>
<feature type="compositionally biased region" description="Basic and acidic residues" evidence="1">
    <location>
        <begin position="1"/>
        <end position="10"/>
    </location>
</feature>
<evidence type="ECO:0000256" key="1">
    <source>
        <dbReference type="SAM" id="MobiDB-lite"/>
    </source>
</evidence>
<reference evidence="2 3" key="1">
    <citation type="submission" date="2005-09" db="EMBL/GenBank/DDBJ databases">
        <authorList>
            <person name="Mural R.J."/>
            <person name="Li P.W."/>
            <person name="Adams M.D."/>
            <person name="Amanatides P.G."/>
            <person name="Baden-Tillson H."/>
            <person name="Barnstead M."/>
            <person name="Chin S.H."/>
            <person name="Dew I."/>
            <person name="Evans C.A."/>
            <person name="Ferriera S."/>
            <person name="Flanigan M."/>
            <person name="Fosler C."/>
            <person name="Glodek A."/>
            <person name="Gu Z."/>
            <person name="Holt R.A."/>
            <person name="Jennings D."/>
            <person name="Kraft C.L."/>
            <person name="Lu F."/>
            <person name="Nguyen T."/>
            <person name="Nusskern D.R."/>
            <person name="Pfannkoch C.M."/>
            <person name="Sitter C."/>
            <person name="Sutton G.G."/>
            <person name="Venter J.C."/>
            <person name="Wang Z."/>
            <person name="Woodage T."/>
            <person name="Zheng X.H."/>
            <person name="Zhong F."/>
        </authorList>
    </citation>
    <scope>NUCLEOTIDE SEQUENCE [LARGE SCALE GENOMIC DNA]</scope>
    <source>
        <strain>BN</strain>
        <strain evidence="3">Sprague-Dawley</strain>
    </source>
</reference>
<sequence length="28" mass="3003">MRRGVTEGRKGNLGSLGGVSKEEHLTSF</sequence>
<dbReference type="Proteomes" id="UP000234681">
    <property type="component" value="Chromosome 13"/>
</dbReference>